<dbReference type="AlphaFoldDB" id="A0A2D0N8Z4"/>
<dbReference type="Pfam" id="PF00797">
    <property type="entry name" value="Acetyltransf_2"/>
    <property type="match status" value="1"/>
</dbReference>
<evidence type="ECO:0000256" key="2">
    <source>
        <dbReference type="RuleBase" id="RU003452"/>
    </source>
</evidence>
<evidence type="ECO:0000313" key="4">
    <source>
        <dbReference type="Proteomes" id="UP000223913"/>
    </source>
</evidence>
<dbReference type="Proteomes" id="UP000223913">
    <property type="component" value="Unassembled WGS sequence"/>
</dbReference>
<accession>A0A2D0N8Z4</accession>
<dbReference type="GO" id="GO:0016407">
    <property type="term" value="F:acetyltransferase activity"/>
    <property type="evidence" value="ECO:0007669"/>
    <property type="project" value="InterPro"/>
</dbReference>
<reference evidence="3 4" key="1">
    <citation type="submission" date="2017-10" db="EMBL/GenBank/DDBJ databases">
        <title>The draft genome sequence of Lewinella nigricans NBRC 102662.</title>
        <authorList>
            <person name="Wang K."/>
        </authorList>
    </citation>
    <scope>NUCLEOTIDE SEQUENCE [LARGE SCALE GENOMIC DNA]</scope>
    <source>
        <strain evidence="3 4">NBRC 102662</strain>
    </source>
</reference>
<dbReference type="InterPro" id="IPR038765">
    <property type="entry name" value="Papain-like_cys_pep_sf"/>
</dbReference>
<dbReference type="Gene3D" id="3.30.2140.10">
    <property type="entry name" value="Arylamine N-acetyltransferase"/>
    <property type="match status" value="1"/>
</dbReference>
<comment type="caution">
    <text evidence="3">The sequence shown here is derived from an EMBL/GenBank/DDBJ whole genome shotgun (WGS) entry which is preliminary data.</text>
</comment>
<proteinExistence type="inferred from homology"/>
<dbReference type="Gene3D" id="2.40.128.150">
    <property type="entry name" value="Cysteine proteinases"/>
    <property type="match status" value="1"/>
</dbReference>
<organism evidence="3 4">
    <name type="scientific">Flavilitoribacter nigricans (strain ATCC 23147 / DSM 23189 / NBRC 102662 / NCIMB 1420 / SS-2)</name>
    <name type="common">Lewinella nigricans</name>
    <dbReference type="NCBI Taxonomy" id="1122177"/>
    <lineage>
        <taxon>Bacteria</taxon>
        <taxon>Pseudomonadati</taxon>
        <taxon>Bacteroidota</taxon>
        <taxon>Saprospiria</taxon>
        <taxon>Saprospirales</taxon>
        <taxon>Lewinellaceae</taxon>
        <taxon>Flavilitoribacter</taxon>
    </lineage>
</organism>
<evidence type="ECO:0000256" key="1">
    <source>
        <dbReference type="ARBA" id="ARBA00006547"/>
    </source>
</evidence>
<protein>
    <submittedName>
        <fullName evidence="3">Arylamine N-acetyltransferase</fullName>
    </submittedName>
</protein>
<dbReference type="PANTHER" id="PTHR11786">
    <property type="entry name" value="N-HYDROXYARYLAMINE O-ACETYLTRANSFERASE"/>
    <property type="match status" value="1"/>
</dbReference>
<dbReference type="RefSeq" id="WP_099151530.1">
    <property type="nucleotide sequence ID" value="NZ_PDUD01000023.1"/>
</dbReference>
<dbReference type="InterPro" id="IPR001447">
    <property type="entry name" value="Arylamine_N-AcTrfase"/>
</dbReference>
<keyword evidence="3" id="KW-0808">Transferase</keyword>
<dbReference type="PANTHER" id="PTHR11786:SF0">
    <property type="entry name" value="ARYLAMINE N-ACETYLTRANSFERASE 4-RELATED"/>
    <property type="match status" value="1"/>
</dbReference>
<dbReference type="EMBL" id="PDUD01000023">
    <property type="protein sequence ID" value="PHN04984.1"/>
    <property type="molecule type" value="Genomic_DNA"/>
</dbReference>
<sequence>MPHTIQLDRYLERIGFTGTARADLATLRTIQQLHPTAIPFENLNPFTGAPVKLDLGSVEQKLVQQGRGGYCFEQNKLLKAALEQIGFRVTGLAARVIFNLAVDAVSPYSHMLLLIDLDGQQYLADSGFGGMSPTGPLLLQPDLEQSTPHESYRLLRQDHYYRLESKVKEEWKHLYKFPVEAHFEQDYEVMNWYTSCHPASHFTNTLIAARAFPGGRYALRNTALSTHRLGHASEQQELSDTKEVMDTLREVFKLNISGIAGLEKQIEQLFQK</sequence>
<dbReference type="PRINTS" id="PR01543">
    <property type="entry name" value="ANATRNSFRASE"/>
</dbReference>
<gene>
    <name evidence="3" type="ORF">CRP01_18310</name>
</gene>
<comment type="similarity">
    <text evidence="1 2">Belongs to the arylamine N-acetyltransferase family.</text>
</comment>
<dbReference type="SUPFAM" id="SSF54001">
    <property type="entry name" value="Cysteine proteinases"/>
    <property type="match status" value="1"/>
</dbReference>
<evidence type="ECO:0000313" key="3">
    <source>
        <dbReference type="EMBL" id="PHN04984.1"/>
    </source>
</evidence>
<keyword evidence="4" id="KW-1185">Reference proteome</keyword>
<name>A0A2D0N8Z4_FLAN2</name>
<dbReference type="OrthoDB" id="7181050at2"/>